<dbReference type="PANTHER" id="PTHR33065:SF64">
    <property type="entry name" value="OS05G0109100 PROTEIN"/>
    <property type="match status" value="1"/>
</dbReference>
<gene>
    <name evidence="3" type="ORF">SORBI_3008G050900</name>
</gene>
<dbReference type="Gramene" id="EES15724">
    <property type="protein sequence ID" value="EES15724"/>
    <property type="gene ID" value="SORBI_3008G050900"/>
</dbReference>
<protein>
    <recommendedName>
        <fullName evidence="2">DUF6598 domain-containing protein</fullName>
    </recommendedName>
</protein>
<evidence type="ECO:0000313" key="3">
    <source>
        <dbReference type="EMBL" id="EES15724.1"/>
    </source>
</evidence>
<proteinExistence type="predicted"/>
<dbReference type="PANTHER" id="PTHR33065">
    <property type="entry name" value="OS07G0486400 PROTEIN"/>
    <property type="match status" value="1"/>
</dbReference>
<dbReference type="InParanoid" id="C5YSM5"/>
<reference evidence="4" key="2">
    <citation type="journal article" date="2018" name="Plant J.">
        <title>The Sorghum bicolor reference genome: improved assembly, gene annotations, a transcriptome atlas, and signatures of genome organization.</title>
        <authorList>
            <person name="McCormick R.F."/>
            <person name="Truong S.K."/>
            <person name="Sreedasyam A."/>
            <person name="Jenkins J."/>
            <person name="Shu S."/>
            <person name="Sims D."/>
            <person name="Kennedy M."/>
            <person name="Amirebrahimi M."/>
            <person name="Weers B.D."/>
            <person name="McKinley B."/>
            <person name="Mattison A."/>
            <person name="Morishige D.T."/>
            <person name="Grimwood J."/>
            <person name="Schmutz J."/>
            <person name="Mullet J.E."/>
        </authorList>
    </citation>
    <scope>NUCLEOTIDE SEQUENCE [LARGE SCALE GENOMIC DNA]</scope>
    <source>
        <strain evidence="4">cv. BTx623</strain>
    </source>
</reference>
<dbReference type="EMBL" id="CM000767">
    <property type="protein sequence ID" value="EES15724.1"/>
    <property type="molecule type" value="Genomic_DNA"/>
</dbReference>
<dbReference type="eggNOG" id="ENOG502R54Z">
    <property type="taxonomic scope" value="Eukaryota"/>
</dbReference>
<dbReference type="STRING" id="4558.C5YSM5"/>
<dbReference type="AlphaFoldDB" id="C5YSM5"/>
<evidence type="ECO:0000256" key="1">
    <source>
        <dbReference type="SAM" id="Coils"/>
    </source>
</evidence>
<feature type="domain" description="DUF6598" evidence="2">
    <location>
        <begin position="152"/>
        <end position="385"/>
    </location>
</feature>
<reference evidence="3 4" key="1">
    <citation type="journal article" date="2009" name="Nature">
        <title>The Sorghum bicolor genome and the diversification of grasses.</title>
        <authorList>
            <person name="Paterson A.H."/>
            <person name="Bowers J.E."/>
            <person name="Bruggmann R."/>
            <person name="Dubchak I."/>
            <person name="Grimwood J."/>
            <person name="Gundlach H."/>
            <person name="Haberer G."/>
            <person name="Hellsten U."/>
            <person name="Mitros T."/>
            <person name="Poliakov A."/>
            <person name="Schmutz J."/>
            <person name="Spannagl M."/>
            <person name="Tang H."/>
            <person name="Wang X."/>
            <person name="Wicker T."/>
            <person name="Bharti A.K."/>
            <person name="Chapman J."/>
            <person name="Feltus F.A."/>
            <person name="Gowik U."/>
            <person name="Grigoriev I.V."/>
            <person name="Lyons E."/>
            <person name="Maher C.A."/>
            <person name="Martis M."/>
            <person name="Narechania A."/>
            <person name="Otillar R.P."/>
            <person name="Penning B.W."/>
            <person name="Salamov A.A."/>
            <person name="Wang Y."/>
            <person name="Zhang L."/>
            <person name="Carpita N.C."/>
            <person name="Freeling M."/>
            <person name="Gingle A.R."/>
            <person name="Hash C.T."/>
            <person name="Keller B."/>
            <person name="Klein P."/>
            <person name="Kresovich S."/>
            <person name="McCann M.C."/>
            <person name="Ming R."/>
            <person name="Peterson D.G."/>
            <person name="Mehboob-ur-Rahman"/>
            <person name="Ware D."/>
            <person name="Westhoff P."/>
            <person name="Mayer K.F."/>
            <person name="Messing J."/>
            <person name="Rokhsar D.S."/>
        </authorList>
    </citation>
    <scope>NUCLEOTIDE SEQUENCE [LARGE SCALE GENOMIC DNA]</scope>
    <source>
        <strain evidence="4">cv. BTx623</strain>
    </source>
</reference>
<keyword evidence="1" id="KW-0175">Coiled coil</keyword>
<dbReference type="Pfam" id="PF20241">
    <property type="entry name" value="DUF6598"/>
    <property type="match status" value="1"/>
</dbReference>
<accession>C5YSM5</accession>
<dbReference type="KEGG" id="sbi:8079869"/>
<evidence type="ECO:0000259" key="2">
    <source>
        <dbReference type="Pfam" id="PF20241"/>
    </source>
</evidence>
<dbReference type="FunCoup" id="C5YSM5">
    <property type="interactions" value="2"/>
</dbReference>
<evidence type="ECO:0000313" key="4">
    <source>
        <dbReference type="Proteomes" id="UP000000768"/>
    </source>
</evidence>
<name>C5YSM5_SORBI</name>
<sequence>MDQILYLTLPFVPWGGGLFMAPGGSGVFVAAGGGGGSGYDDEEEEEEWGDLEPFFFDEAEAVADHERRMRREQEEAQKAAQRLQAAIARENAKKAVLAKISDYDPKQGGEYYNRFYTDFSKFDLDEESPLEPMRYTNIIYNEGYEHRKNAAVNILSVKIASSDVGFPIDVYGTVIFRDSIDYKCISLFHREKDNCQPINSKDESLILTGPKRGLNLLDDVYVEFDLKIKDRQVQEEKELSKGCMTIRGTASRYLDRCKVDSDELATRLSTMEVMYAVVNNAVEATIAVEVLRGEFYGEITACATGVPNHLVLHDSKLAGVMNNSTGVIQLLQSVVSVSLEEKLLVTVVAQTDDAECERTITFTPHINGGDGDVITLGVTKMFVKVVWSLIRLSFVALSFTSYLRNL</sequence>
<organism evidence="3 4">
    <name type="scientific">Sorghum bicolor</name>
    <name type="common">Sorghum</name>
    <name type="synonym">Sorghum vulgare</name>
    <dbReference type="NCBI Taxonomy" id="4558"/>
    <lineage>
        <taxon>Eukaryota</taxon>
        <taxon>Viridiplantae</taxon>
        <taxon>Streptophyta</taxon>
        <taxon>Embryophyta</taxon>
        <taxon>Tracheophyta</taxon>
        <taxon>Spermatophyta</taxon>
        <taxon>Magnoliopsida</taxon>
        <taxon>Liliopsida</taxon>
        <taxon>Poales</taxon>
        <taxon>Poaceae</taxon>
        <taxon>PACMAD clade</taxon>
        <taxon>Panicoideae</taxon>
        <taxon>Andropogonodae</taxon>
        <taxon>Andropogoneae</taxon>
        <taxon>Sorghinae</taxon>
        <taxon>Sorghum</taxon>
    </lineage>
</organism>
<dbReference type="HOGENOM" id="CLU_030845_4_0_1"/>
<dbReference type="OrthoDB" id="594396at2759"/>
<dbReference type="InterPro" id="IPR046533">
    <property type="entry name" value="DUF6598"/>
</dbReference>
<dbReference type="OMA" id="GAHFCGE"/>
<feature type="coiled-coil region" evidence="1">
    <location>
        <begin position="62"/>
        <end position="93"/>
    </location>
</feature>
<dbReference type="Proteomes" id="UP000000768">
    <property type="component" value="Chromosome 8"/>
</dbReference>
<keyword evidence="4" id="KW-1185">Reference proteome</keyword>